<dbReference type="Pfam" id="PF04383">
    <property type="entry name" value="KilA-N"/>
    <property type="match status" value="1"/>
</dbReference>
<organism evidence="2">
    <name type="scientific">uncultured Dysgonomonas sp</name>
    <dbReference type="NCBI Taxonomy" id="206096"/>
    <lineage>
        <taxon>Bacteria</taxon>
        <taxon>Pseudomonadati</taxon>
        <taxon>Bacteroidota</taxon>
        <taxon>Bacteroidia</taxon>
        <taxon>Bacteroidales</taxon>
        <taxon>Dysgonomonadaceae</taxon>
        <taxon>Dysgonomonas</taxon>
        <taxon>environmental samples</taxon>
    </lineage>
</organism>
<dbReference type="EMBL" id="FLUL01000001">
    <property type="protein sequence ID" value="SBV94843.1"/>
    <property type="molecule type" value="Genomic_DNA"/>
</dbReference>
<accession>A0A212J5Y0</accession>
<dbReference type="GO" id="GO:0003677">
    <property type="term" value="F:DNA binding"/>
    <property type="evidence" value="ECO:0007669"/>
    <property type="project" value="InterPro"/>
</dbReference>
<gene>
    <name evidence="2" type="ORF">KL86DYS2_10802</name>
</gene>
<dbReference type="SUPFAM" id="SSF54616">
    <property type="entry name" value="DNA-binding domain of Mlu1-box binding protein MBP1"/>
    <property type="match status" value="1"/>
</dbReference>
<protein>
    <submittedName>
        <fullName evidence="2">KilA-N domain protein (Modular protein)</fullName>
    </submittedName>
</protein>
<sequence length="259" mass="29659">MTVEILNPQTFVYEGKDVTFNLGNGDVMVNATEMAKVFNKRPVDWLNTAQAGEMIEELSKVRKITLADLVQVTKGGSNSGTWMHEDVALEFARWLSPRFAIWCNDQIKMLLKHGVVATDNKIEEFLANPDLAIQAFTALKQEREKSRILESQVYEKESHIEVLECEIKQAVPKVQYHDQVMSSDGLLTTTQIAKNYGWSAIKLKLINESSTRIEQMIEENKSIAIHSYYELRDINKNTKELYQIREDIASFKKDGIKIK</sequence>
<dbReference type="InterPro" id="IPR018004">
    <property type="entry name" value="KilA/APSES_HTH"/>
</dbReference>
<reference evidence="2" key="1">
    <citation type="submission" date="2016-04" db="EMBL/GenBank/DDBJ databases">
        <authorList>
            <person name="Evans L.H."/>
            <person name="Alamgir A."/>
            <person name="Owens N."/>
            <person name="Weber N.D."/>
            <person name="Virtaneva K."/>
            <person name="Barbian K."/>
            <person name="Babar A."/>
            <person name="Rosenke K."/>
        </authorList>
    </citation>
    <scope>NUCLEOTIDE SEQUENCE</scope>
    <source>
        <strain evidence="2">86-2</strain>
    </source>
</reference>
<name>A0A212J5Y0_9BACT</name>
<dbReference type="InterPro" id="IPR017880">
    <property type="entry name" value="KilA_N"/>
</dbReference>
<dbReference type="PROSITE" id="PS51301">
    <property type="entry name" value="KILA_N"/>
    <property type="match status" value="1"/>
</dbReference>
<dbReference type="RefSeq" id="WP_296947387.1">
    <property type="nucleotide sequence ID" value="NZ_LT599021.1"/>
</dbReference>
<proteinExistence type="predicted"/>
<evidence type="ECO:0000313" key="2">
    <source>
        <dbReference type="EMBL" id="SBV94843.1"/>
    </source>
</evidence>
<dbReference type="InterPro" id="IPR036887">
    <property type="entry name" value="HTH_APSES_sf"/>
</dbReference>
<feature type="domain" description="KilA-N" evidence="1">
    <location>
        <begin position="7"/>
        <end position="110"/>
    </location>
</feature>
<dbReference type="Pfam" id="PF03374">
    <property type="entry name" value="ANT"/>
    <property type="match status" value="1"/>
</dbReference>
<dbReference type="SMART" id="SM01252">
    <property type="entry name" value="KilA-N"/>
    <property type="match status" value="1"/>
</dbReference>
<evidence type="ECO:0000259" key="1">
    <source>
        <dbReference type="PROSITE" id="PS51301"/>
    </source>
</evidence>
<dbReference type="InterPro" id="IPR005039">
    <property type="entry name" value="Ant_C"/>
</dbReference>
<dbReference type="AlphaFoldDB" id="A0A212J5Y0"/>